<protein>
    <submittedName>
        <fullName evidence="3">CpaF family protein</fullName>
    </submittedName>
</protein>
<dbReference type="Pfam" id="PF00437">
    <property type="entry name" value="T2SSE"/>
    <property type="match status" value="1"/>
</dbReference>
<sequence length="403" mass="45333">MRTDELVLVEEEIINRMDLTQDLKEEEVCELIDTEILREGKRRHLELSSMTILRKNIYHAIRELGKLQELLEDPEITEIMVNGTDPVFIEKGGRLLQIPVRFETEEKLCHVIWQIAAGCNRTVNEARPIMDGRLKDGSRVNVVLPPVALNGPVLTIRRFPEKPITMEQLIRFSSISREAAELLGSLVKAGYNILVSGGTGSGKTTALNALSAFIPPEERVITIEDSAELQLQGLPNLVRLETRVASVEGCQEITIRDLIRTSLRMRPTRLIVGEVRGKEAIDMLQSVNVGHCGMTTIHANSIRDVVSRLETLVLMGMEIPIPAVRRQISAGFDLMVHLGRLRDGTRRVLEIAEPLPFTEGEIQFRSLYRFREVAEREGRIIGELEKVGELMQKEKLRAAGICV</sequence>
<name>A0ABT2T1P1_9FIRM</name>
<evidence type="ECO:0000313" key="3">
    <source>
        <dbReference type="EMBL" id="MCU6744190.1"/>
    </source>
</evidence>
<dbReference type="PANTHER" id="PTHR30486:SF15">
    <property type="entry name" value="TYPE II_IV SECRETION SYSTEM ATPASE"/>
    <property type="match status" value="1"/>
</dbReference>
<comment type="similarity">
    <text evidence="1">Belongs to the GSP E family.</text>
</comment>
<accession>A0ABT2T1P1</accession>
<dbReference type="InterPro" id="IPR050921">
    <property type="entry name" value="T4SS_GSP_E_ATPase"/>
</dbReference>
<evidence type="ECO:0000313" key="4">
    <source>
        <dbReference type="Proteomes" id="UP001652432"/>
    </source>
</evidence>
<feature type="domain" description="Bacterial type II secretion system protein E" evidence="2">
    <location>
        <begin position="65"/>
        <end position="319"/>
    </location>
</feature>
<keyword evidence="4" id="KW-1185">Reference proteome</keyword>
<dbReference type="Proteomes" id="UP001652432">
    <property type="component" value="Unassembled WGS sequence"/>
</dbReference>
<proteinExistence type="inferred from homology"/>
<dbReference type="Gene3D" id="3.40.50.300">
    <property type="entry name" value="P-loop containing nucleotide triphosphate hydrolases"/>
    <property type="match status" value="1"/>
</dbReference>
<dbReference type="InterPro" id="IPR027417">
    <property type="entry name" value="P-loop_NTPase"/>
</dbReference>
<dbReference type="EMBL" id="JAOQKJ010000005">
    <property type="protein sequence ID" value="MCU6744190.1"/>
    <property type="molecule type" value="Genomic_DNA"/>
</dbReference>
<gene>
    <name evidence="3" type="ORF">OCV77_06730</name>
</gene>
<evidence type="ECO:0000259" key="2">
    <source>
        <dbReference type="Pfam" id="PF00437"/>
    </source>
</evidence>
<dbReference type="SUPFAM" id="SSF52540">
    <property type="entry name" value="P-loop containing nucleoside triphosphate hydrolases"/>
    <property type="match status" value="1"/>
</dbReference>
<evidence type="ECO:0000256" key="1">
    <source>
        <dbReference type="ARBA" id="ARBA00006611"/>
    </source>
</evidence>
<organism evidence="3 4">
    <name type="scientific">Suilimivivens aceti</name>
    <dbReference type="NCBI Taxonomy" id="2981774"/>
    <lineage>
        <taxon>Bacteria</taxon>
        <taxon>Bacillati</taxon>
        <taxon>Bacillota</taxon>
        <taxon>Clostridia</taxon>
        <taxon>Lachnospirales</taxon>
        <taxon>Lachnospiraceae</taxon>
        <taxon>Suilimivivens</taxon>
    </lineage>
</organism>
<reference evidence="3 4" key="1">
    <citation type="journal article" date="2021" name="ISME Commun">
        <title>Automated analysis of genomic sequences facilitates high-throughput and comprehensive description of bacteria.</title>
        <authorList>
            <person name="Hitch T.C.A."/>
        </authorList>
    </citation>
    <scope>NUCLEOTIDE SEQUENCE [LARGE SCALE GENOMIC DNA]</scope>
    <source>
        <strain evidence="3 4">Sanger_18</strain>
    </source>
</reference>
<dbReference type="PANTHER" id="PTHR30486">
    <property type="entry name" value="TWITCHING MOTILITY PROTEIN PILT"/>
    <property type="match status" value="1"/>
</dbReference>
<dbReference type="CDD" id="cd01130">
    <property type="entry name" value="VirB11-like_ATPase"/>
    <property type="match status" value="1"/>
</dbReference>
<dbReference type="RefSeq" id="WP_262574187.1">
    <property type="nucleotide sequence ID" value="NZ_JAOQKJ010000005.1"/>
</dbReference>
<dbReference type="Gene3D" id="3.30.450.380">
    <property type="match status" value="1"/>
</dbReference>
<comment type="caution">
    <text evidence="3">The sequence shown here is derived from an EMBL/GenBank/DDBJ whole genome shotgun (WGS) entry which is preliminary data.</text>
</comment>
<dbReference type="InterPro" id="IPR001482">
    <property type="entry name" value="T2SS/T4SS_dom"/>
</dbReference>